<sequence length="491" mass="54789">MLLGTGSSVGKSTLTAALCRIFYNEGYKVAPFKAQNMALNSFVTKDGKEMGRAQVVQAEAAGIEPRVEMNPILMKPITNIGSQIILNGKVYKNLTACEYYLEKDFLKAIVMNAYKVLSSQYELVFIEGAGGCAEINLRDKDIVNMGFAEMIDAPVILVGDIDKGGVFASLYGSVMLLGPDDRKRIQGFIINKFRGDKNLLIPGIKMLEEKIGIPCLGIVPYVDLNIDEEDSLTSKFEGKKGKGIHIGIIKLPHISNFSDFTPLEMEEDINLSYITSKGQIEDVDLLIIPGTKSTIEDMHFIYEKGIHKDIYQKYESGAYILGICGGYQMLGKEIVDPNQMESSHNIINGLGLLNVKTIITKEKSMQQVQGKVISKNGLLKNLENQKLWGYEIHMGKTQFIGKTIPAIELENGTVGGIISSCGKILGTYLHGIFENDIFRREILNHIRKEKNLEILEKEIDYKKEREKEYEKLASVVSKNLDLKKIKEILEL</sequence>
<keyword evidence="5" id="KW-0175">Coiled coil</keyword>
<dbReference type="InterPro" id="IPR004459">
    <property type="entry name" value="CobQ_synth"/>
</dbReference>
<dbReference type="GO" id="GO:0009236">
    <property type="term" value="P:cobalamin biosynthetic process"/>
    <property type="evidence" value="ECO:0007669"/>
    <property type="project" value="UniProtKB-UniRule"/>
</dbReference>
<keyword evidence="3 4" id="KW-0315">Glutamine amidotransferase</keyword>
<proteinExistence type="inferred from homology"/>
<feature type="domain" description="CobQ/CobB/MinD/ParA nucleotide binding" evidence="6">
    <location>
        <begin position="2"/>
        <end position="223"/>
    </location>
</feature>
<dbReference type="Gene3D" id="3.40.50.300">
    <property type="entry name" value="P-loop containing nucleotide triphosphate hydrolases"/>
    <property type="match status" value="1"/>
</dbReference>
<dbReference type="InterPro" id="IPR033949">
    <property type="entry name" value="CobQ_GATase1"/>
</dbReference>
<dbReference type="SUPFAM" id="SSF52540">
    <property type="entry name" value="P-loop containing nucleoside triphosphate hydrolases"/>
    <property type="match status" value="1"/>
</dbReference>
<dbReference type="InterPro" id="IPR002586">
    <property type="entry name" value="CobQ/CobB/MinD/ParA_Nub-bd_dom"/>
</dbReference>
<name>A0A1T4KI25_9FIRM</name>
<dbReference type="GO" id="GO:0003824">
    <property type="term" value="F:catalytic activity"/>
    <property type="evidence" value="ECO:0007669"/>
    <property type="project" value="InterPro"/>
</dbReference>
<dbReference type="NCBIfam" id="TIGR00313">
    <property type="entry name" value="cobQ"/>
    <property type="match status" value="1"/>
</dbReference>
<dbReference type="InterPro" id="IPR011698">
    <property type="entry name" value="GATase_3"/>
</dbReference>
<dbReference type="AlphaFoldDB" id="A0A1T4KI25"/>
<evidence type="ECO:0000256" key="3">
    <source>
        <dbReference type="ARBA" id="ARBA00022962"/>
    </source>
</evidence>
<dbReference type="CDD" id="cd01750">
    <property type="entry name" value="GATase1_CobQ"/>
    <property type="match status" value="1"/>
</dbReference>
<comment type="similarity">
    <text evidence="4">Belongs to the CobB/CobQ family. CobQ subfamily.</text>
</comment>
<dbReference type="InterPro" id="IPR047045">
    <property type="entry name" value="CobQ_N"/>
</dbReference>
<dbReference type="NCBIfam" id="NF001989">
    <property type="entry name" value="PRK00784.1"/>
    <property type="match status" value="1"/>
</dbReference>
<accession>A0A1T4KI25</accession>
<dbReference type="RefSeq" id="WP_200810738.1">
    <property type="nucleotide sequence ID" value="NZ_FUWV01000002.1"/>
</dbReference>
<dbReference type="EMBL" id="FUWV01000002">
    <property type="protein sequence ID" value="SJZ42026.1"/>
    <property type="molecule type" value="Genomic_DNA"/>
</dbReference>
<evidence type="ECO:0000256" key="1">
    <source>
        <dbReference type="ARBA" id="ARBA00004953"/>
    </source>
</evidence>
<comment type="function">
    <text evidence="4">Catalyzes amidations at positions B, D, E, and G on adenosylcobyrinic A,C-diamide. NH(2) groups are provided by glutamine, and one molecule of ATP is hydrogenolyzed for each amidation.</text>
</comment>
<evidence type="ECO:0000259" key="6">
    <source>
        <dbReference type="Pfam" id="PF01656"/>
    </source>
</evidence>
<evidence type="ECO:0000259" key="7">
    <source>
        <dbReference type="Pfam" id="PF07685"/>
    </source>
</evidence>
<dbReference type="InterPro" id="IPR029062">
    <property type="entry name" value="Class_I_gatase-like"/>
</dbReference>
<evidence type="ECO:0000313" key="9">
    <source>
        <dbReference type="Proteomes" id="UP000196365"/>
    </source>
</evidence>
<feature type="coiled-coil region" evidence="5">
    <location>
        <begin position="445"/>
        <end position="472"/>
    </location>
</feature>
<gene>
    <name evidence="4" type="primary">cobQ</name>
    <name evidence="8" type="ORF">SAMN02745973_00535</name>
</gene>
<keyword evidence="9" id="KW-1185">Reference proteome</keyword>
<comment type="pathway">
    <text evidence="1 4">Cofactor biosynthesis; adenosylcobalamin biosynthesis.</text>
</comment>
<dbReference type="Pfam" id="PF07685">
    <property type="entry name" value="GATase_3"/>
    <property type="match status" value="1"/>
</dbReference>
<dbReference type="PROSITE" id="PS51274">
    <property type="entry name" value="GATASE_COBBQ"/>
    <property type="match status" value="1"/>
</dbReference>
<evidence type="ECO:0000313" key="8">
    <source>
        <dbReference type="EMBL" id="SJZ42026.1"/>
    </source>
</evidence>
<dbReference type="Pfam" id="PF01656">
    <property type="entry name" value="CbiA"/>
    <property type="match status" value="1"/>
</dbReference>
<dbReference type="HAMAP" id="MF_00028">
    <property type="entry name" value="CobQ"/>
    <property type="match status" value="1"/>
</dbReference>
<feature type="active site" evidence="4">
    <location>
        <position position="430"/>
    </location>
</feature>
<dbReference type="CDD" id="cd05389">
    <property type="entry name" value="CobQ_N"/>
    <property type="match status" value="1"/>
</dbReference>
<dbReference type="GO" id="GO:0015420">
    <property type="term" value="F:ABC-type vitamin B12 transporter activity"/>
    <property type="evidence" value="ECO:0007669"/>
    <property type="project" value="UniProtKB-UniRule"/>
</dbReference>
<protein>
    <recommendedName>
        <fullName evidence="4">Cobyric acid synthase</fullName>
    </recommendedName>
</protein>
<dbReference type="Gene3D" id="3.40.50.880">
    <property type="match status" value="1"/>
</dbReference>
<dbReference type="UniPathway" id="UPA00148"/>
<evidence type="ECO:0000256" key="2">
    <source>
        <dbReference type="ARBA" id="ARBA00022573"/>
    </source>
</evidence>
<evidence type="ECO:0000256" key="5">
    <source>
        <dbReference type="SAM" id="Coils"/>
    </source>
</evidence>
<feature type="domain" description="CobB/CobQ-like glutamine amidotransferase" evidence="7">
    <location>
        <begin position="246"/>
        <end position="436"/>
    </location>
</feature>
<dbReference type="SUPFAM" id="SSF52317">
    <property type="entry name" value="Class I glutamine amidotransferase-like"/>
    <property type="match status" value="1"/>
</dbReference>
<reference evidence="8 9" key="1">
    <citation type="submission" date="2017-02" db="EMBL/GenBank/DDBJ databases">
        <authorList>
            <person name="Peterson S.W."/>
        </authorList>
    </citation>
    <scope>NUCLEOTIDE SEQUENCE [LARGE SCALE GENOMIC DNA]</scope>
    <source>
        <strain evidence="8 9">DSM 15102</strain>
    </source>
</reference>
<feature type="active site" description="Nucleophile" evidence="4">
    <location>
        <position position="324"/>
    </location>
</feature>
<evidence type="ECO:0000256" key="4">
    <source>
        <dbReference type="HAMAP-Rule" id="MF_00028"/>
    </source>
</evidence>
<keyword evidence="2 4" id="KW-0169">Cobalamin biosynthesis</keyword>
<dbReference type="InterPro" id="IPR027417">
    <property type="entry name" value="P-loop_NTPase"/>
</dbReference>
<dbReference type="Proteomes" id="UP000196365">
    <property type="component" value="Unassembled WGS sequence"/>
</dbReference>
<dbReference type="PANTHER" id="PTHR21343">
    <property type="entry name" value="DETHIOBIOTIN SYNTHETASE"/>
    <property type="match status" value="1"/>
</dbReference>
<dbReference type="PANTHER" id="PTHR21343:SF1">
    <property type="entry name" value="COBYRIC ACID SYNTHASE"/>
    <property type="match status" value="1"/>
</dbReference>
<organism evidence="8 9">
    <name type="scientific">Garciella nitratireducens DSM 15102</name>
    <dbReference type="NCBI Taxonomy" id="1121911"/>
    <lineage>
        <taxon>Bacteria</taxon>
        <taxon>Bacillati</taxon>
        <taxon>Bacillota</taxon>
        <taxon>Clostridia</taxon>
        <taxon>Eubacteriales</taxon>
        <taxon>Eubacteriaceae</taxon>
        <taxon>Garciella</taxon>
    </lineage>
</organism>